<sequence length="212" mass="24169">MTSHALRITWLRQLPKDTFEKIGLVDALADTPEDAPALIGHFCRDRHLLFDLQSLIEACHSNLHSLTGEYHRNSVLIPELLLHQIDTEKKKFKGITNAVSEVDINALRVRSLVDFLLKYRGKEWLIFQQKGVHEDESVLTELNLHEKLDDERRFISFASYIRKNNGETRQRPVVIVTSSDRLASAARHYGFDVVPLDKLDAPQCLNGTSASN</sequence>
<evidence type="ECO:0000259" key="1">
    <source>
        <dbReference type="Pfam" id="PF13638"/>
    </source>
</evidence>
<feature type="domain" description="PIN" evidence="1">
    <location>
        <begin position="66"/>
        <end position="193"/>
    </location>
</feature>
<dbReference type="VEuPathDB" id="TriTrypDB:TvY486_1103470"/>
<dbReference type="Pfam" id="PF13638">
    <property type="entry name" value="PIN_4"/>
    <property type="match status" value="1"/>
</dbReference>
<gene>
    <name evidence="2" type="ORF">TVY486_1103470</name>
</gene>
<accession>G0UAM8</accession>
<protein>
    <recommendedName>
        <fullName evidence="1">PIN domain-containing protein</fullName>
    </recommendedName>
</protein>
<dbReference type="EMBL" id="HE573027">
    <property type="protein sequence ID" value="CCC52863.1"/>
    <property type="molecule type" value="Genomic_DNA"/>
</dbReference>
<dbReference type="OMA" id="HALRITW"/>
<dbReference type="AlphaFoldDB" id="G0UAM8"/>
<proteinExistence type="predicted"/>
<name>G0UAM8_TRYVY</name>
<dbReference type="InterPro" id="IPR002716">
    <property type="entry name" value="PIN_dom"/>
</dbReference>
<organism evidence="2">
    <name type="scientific">Trypanosoma vivax (strain Y486)</name>
    <dbReference type="NCBI Taxonomy" id="1055687"/>
    <lineage>
        <taxon>Eukaryota</taxon>
        <taxon>Discoba</taxon>
        <taxon>Euglenozoa</taxon>
        <taxon>Kinetoplastea</taxon>
        <taxon>Metakinetoplastina</taxon>
        <taxon>Trypanosomatida</taxon>
        <taxon>Trypanosomatidae</taxon>
        <taxon>Trypanosoma</taxon>
        <taxon>Duttonella</taxon>
    </lineage>
</organism>
<evidence type="ECO:0000313" key="2">
    <source>
        <dbReference type="EMBL" id="CCC52863.1"/>
    </source>
</evidence>
<reference evidence="2" key="1">
    <citation type="journal article" date="2012" name="Proc. Natl. Acad. Sci. U.S.A.">
        <title>Antigenic diversity is generated by distinct evolutionary mechanisms in African trypanosome species.</title>
        <authorList>
            <person name="Jackson A.P."/>
            <person name="Berry A."/>
            <person name="Aslett M."/>
            <person name="Allison H.C."/>
            <person name="Burton P."/>
            <person name="Vavrova-Anderson J."/>
            <person name="Brown R."/>
            <person name="Browne H."/>
            <person name="Corton N."/>
            <person name="Hauser H."/>
            <person name="Gamble J."/>
            <person name="Gilderthorp R."/>
            <person name="Marcello L."/>
            <person name="McQuillan J."/>
            <person name="Otto T.D."/>
            <person name="Quail M.A."/>
            <person name="Sanders M.J."/>
            <person name="van Tonder A."/>
            <person name="Ginger M.L."/>
            <person name="Field M.C."/>
            <person name="Barry J.D."/>
            <person name="Hertz-Fowler C."/>
            <person name="Berriman M."/>
        </authorList>
    </citation>
    <scope>NUCLEOTIDE SEQUENCE</scope>
    <source>
        <strain evidence="2">Y486</strain>
    </source>
</reference>